<dbReference type="Gene3D" id="3.10.450.30">
    <property type="entry name" value="Microbial ribonucleases"/>
    <property type="match status" value="4"/>
</dbReference>
<dbReference type="SUPFAM" id="SSF53933">
    <property type="entry name" value="Microbial ribonucleases"/>
    <property type="match status" value="2"/>
</dbReference>
<dbReference type="EMBL" id="PEDP01001746">
    <property type="protein sequence ID" value="POS83269.1"/>
    <property type="molecule type" value="Genomic_DNA"/>
</dbReference>
<accession>A0A2S4PMJ5</accession>
<protein>
    <submittedName>
        <fullName evidence="3">Uncharacterized protein</fullName>
    </submittedName>
</protein>
<comment type="caution">
    <text evidence="3">The sequence shown here is derived from an EMBL/GenBank/DDBJ whole genome shotgun (WGS) entry which is preliminary data.</text>
</comment>
<evidence type="ECO:0000313" key="3">
    <source>
        <dbReference type="EMBL" id="POS83269.1"/>
    </source>
</evidence>
<keyword evidence="1" id="KW-0540">Nuclease</keyword>
<evidence type="ECO:0000313" key="4">
    <source>
        <dbReference type="Proteomes" id="UP000237438"/>
    </source>
</evidence>
<feature type="non-terminal residue" evidence="3">
    <location>
        <position position="717"/>
    </location>
</feature>
<keyword evidence="4" id="KW-1185">Reference proteome</keyword>
<reference evidence="3 4" key="1">
    <citation type="submission" date="2017-10" db="EMBL/GenBank/DDBJ databases">
        <title>Development of genomic resources for the powdery mildew, Erysiphe pulchra.</title>
        <authorList>
            <person name="Wadl P.A."/>
            <person name="Mack B.M."/>
            <person name="Moore G."/>
            <person name="Beltz S.B."/>
        </authorList>
    </citation>
    <scope>NUCLEOTIDE SEQUENCE [LARGE SCALE GENOMIC DNA]</scope>
    <source>
        <strain evidence="3">Cflorida</strain>
    </source>
</reference>
<dbReference type="Proteomes" id="UP000237438">
    <property type="component" value="Unassembled WGS sequence"/>
</dbReference>
<dbReference type="OrthoDB" id="5425539at2759"/>
<dbReference type="GO" id="GO:0004540">
    <property type="term" value="F:RNA nuclease activity"/>
    <property type="evidence" value="ECO:0007669"/>
    <property type="project" value="InterPro"/>
</dbReference>
<organism evidence="3 4">
    <name type="scientific">Erysiphe pulchra</name>
    <dbReference type="NCBI Taxonomy" id="225359"/>
    <lineage>
        <taxon>Eukaryota</taxon>
        <taxon>Fungi</taxon>
        <taxon>Dikarya</taxon>
        <taxon>Ascomycota</taxon>
        <taxon>Pezizomycotina</taxon>
        <taxon>Leotiomycetes</taxon>
        <taxon>Erysiphales</taxon>
        <taxon>Erysiphaceae</taxon>
        <taxon>Erysiphe</taxon>
    </lineage>
</organism>
<sequence>MEDSTANQMCFSSEPFVFLALTVSIDPVTTFRVVFTRNSREAVGVIGKITTDDYVKCIRKDSSQIEPLHSEPVIPNGYLCGHKFFTDEILQKSLALAQSSKPEKSIYPCPYFGHLYQADSGYLMWPISRGNKLYISGMVPVGPYYLILTNKIQLVEVVVRGFNNNFLRCIRSRQLPKVPVSDPHSKLFVPPPKSGFLCGKTFFDNKVLQDNAEIAKTQAGKTFKGQFPKIYSGSPYNVKCLIWPIFKDGILYRRGTKGPYRFIFTLDYKVIGVATWAKGNLKACDKITIIANKKHDTSDYLCDKIRIVHQQLFLAAEEACKKMNASAKNHYPAMYKGSGFNSEGPFFTYPVLQNGVYRLSHVGADRVVINTNCEIVGALTTLITVIDGDPKNELTKRLVKCHRIDDGEVPTGFFGANAETVDGIDAVDVVDQIKNDDYAKCIRRESSHTKPSHSELENSNGYLCGHEFFTDEILRQSLALAQSSVSEKPNYPCPYFGRLYPENSGNLMWPILKGENLYRSGKAHIGPYYLILNRERQFVDVVVKSLTNNFLRCIRSGQPSKEQESEPQSKPTLSPLKSGFLCGKIFFDNNVLQKDAEIASSQAGNKFPGEYPKEYIGPPYNEKCLIWPIFKDGSLYRRGVKGPYRFVLTLDYKVIGVAVWTEGKLLACDEKTITTEKNHDTSDYQCNKQRFSHQQLVEAAEEACVRMKAPSRNLYPA</sequence>
<name>A0A2S4PMJ5_9PEZI</name>
<dbReference type="GO" id="GO:0016787">
    <property type="term" value="F:hydrolase activity"/>
    <property type="evidence" value="ECO:0007669"/>
    <property type="project" value="UniProtKB-KW"/>
</dbReference>
<keyword evidence="2" id="KW-0378">Hydrolase</keyword>
<dbReference type="AlphaFoldDB" id="A0A2S4PMJ5"/>
<dbReference type="InterPro" id="IPR016191">
    <property type="entry name" value="Ribonuclease/ribotoxin"/>
</dbReference>
<proteinExistence type="predicted"/>
<evidence type="ECO:0000256" key="1">
    <source>
        <dbReference type="ARBA" id="ARBA00022722"/>
    </source>
</evidence>
<dbReference type="GO" id="GO:0003723">
    <property type="term" value="F:RNA binding"/>
    <property type="evidence" value="ECO:0007669"/>
    <property type="project" value="InterPro"/>
</dbReference>
<evidence type="ECO:0000256" key="2">
    <source>
        <dbReference type="ARBA" id="ARBA00022801"/>
    </source>
</evidence>
<gene>
    <name evidence="3" type="ORF">EPUL_004641</name>
</gene>